<dbReference type="EMBL" id="CP046415">
    <property type="protein sequence ID" value="QGT79422.1"/>
    <property type="molecule type" value="Genomic_DNA"/>
</dbReference>
<dbReference type="Gene3D" id="3.40.50.2300">
    <property type="match status" value="1"/>
</dbReference>
<dbReference type="InterPro" id="IPR025662">
    <property type="entry name" value="Sigma_54_int_dom_ATP-bd_1"/>
</dbReference>
<dbReference type="GO" id="GO:0005524">
    <property type="term" value="F:ATP binding"/>
    <property type="evidence" value="ECO:0007669"/>
    <property type="project" value="UniProtKB-KW"/>
</dbReference>
<feature type="domain" description="Response regulatory" evidence="9">
    <location>
        <begin position="3"/>
        <end position="119"/>
    </location>
</feature>
<keyword evidence="2" id="KW-0067">ATP-binding</keyword>
<dbReference type="PROSITE" id="PS00676">
    <property type="entry name" value="SIGMA54_INTERACT_2"/>
    <property type="match status" value="1"/>
</dbReference>
<dbReference type="PROSITE" id="PS00675">
    <property type="entry name" value="SIGMA54_INTERACT_1"/>
    <property type="match status" value="1"/>
</dbReference>
<dbReference type="Pfam" id="PF00072">
    <property type="entry name" value="Response_reg"/>
    <property type="match status" value="1"/>
</dbReference>
<dbReference type="RefSeq" id="WP_156575185.1">
    <property type="nucleotide sequence ID" value="NZ_CP046415.1"/>
</dbReference>
<dbReference type="KEGG" id="ghl:GM160_11350"/>
<dbReference type="Pfam" id="PF25601">
    <property type="entry name" value="AAA_lid_14"/>
    <property type="match status" value="1"/>
</dbReference>
<dbReference type="Gene3D" id="1.10.8.60">
    <property type="match status" value="1"/>
</dbReference>
<name>A0A6I6DC92_9GAMM</name>
<dbReference type="PRINTS" id="PR01590">
    <property type="entry name" value="HTHFIS"/>
</dbReference>
<evidence type="ECO:0000259" key="9">
    <source>
        <dbReference type="PROSITE" id="PS50110"/>
    </source>
</evidence>
<evidence type="ECO:0000256" key="4">
    <source>
        <dbReference type="ARBA" id="ARBA00023125"/>
    </source>
</evidence>
<dbReference type="InterPro" id="IPR058031">
    <property type="entry name" value="AAA_lid_NorR"/>
</dbReference>
<evidence type="ECO:0000313" key="10">
    <source>
        <dbReference type="EMBL" id="QGT79422.1"/>
    </source>
</evidence>
<keyword evidence="11" id="KW-1185">Reference proteome</keyword>
<reference evidence="10 11" key="1">
    <citation type="submission" date="2019-11" db="EMBL/GenBank/DDBJ databases">
        <authorList>
            <person name="Zhang J."/>
            <person name="Sun C."/>
        </authorList>
    </citation>
    <scope>NUCLEOTIDE SEQUENCE [LARGE SCALE GENOMIC DNA]</scope>
    <source>
        <strain evidence="11">sp2</strain>
    </source>
</reference>
<accession>A0A6I6DC92</accession>
<keyword evidence="6" id="KW-0597">Phosphoprotein</keyword>
<dbReference type="InterPro" id="IPR025944">
    <property type="entry name" value="Sigma_54_int_dom_CS"/>
</dbReference>
<feature type="modified residue" description="4-aspartylphosphate" evidence="6">
    <location>
        <position position="54"/>
    </location>
</feature>
<evidence type="ECO:0000256" key="2">
    <source>
        <dbReference type="ARBA" id="ARBA00022840"/>
    </source>
</evidence>
<dbReference type="Pfam" id="PF02954">
    <property type="entry name" value="HTH_8"/>
    <property type="match status" value="1"/>
</dbReference>
<dbReference type="Gene3D" id="3.40.50.300">
    <property type="entry name" value="P-loop containing nucleotide triphosphate hydrolases"/>
    <property type="match status" value="1"/>
</dbReference>
<keyword evidence="3" id="KW-0805">Transcription regulation</keyword>
<dbReference type="InterPro" id="IPR002197">
    <property type="entry name" value="HTH_Fis"/>
</dbReference>
<evidence type="ECO:0000313" key="11">
    <source>
        <dbReference type="Proteomes" id="UP000427716"/>
    </source>
</evidence>
<protein>
    <submittedName>
        <fullName evidence="10">Response regulator</fullName>
    </submittedName>
</protein>
<evidence type="ECO:0000256" key="6">
    <source>
        <dbReference type="PROSITE-ProRule" id="PRU00169"/>
    </source>
</evidence>
<keyword evidence="5" id="KW-0804">Transcription</keyword>
<feature type="region of interest" description="Disordered" evidence="7">
    <location>
        <begin position="121"/>
        <end position="141"/>
    </location>
</feature>
<dbReference type="PROSITE" id="PS50045">
    <property type="entry name" value="SIGMA54_INTERACT_4"/>
    <property type="match status" value="1"/>
</dbReference>
<dbReference type="SMART" id="SM00382">
    <property type="entry name" value="AAA"/>
    <property type="match status" value="1"/>
</dbReference>
<dbReference type="PROSITE" id="PS00688">
    <property type="entry name" value="SIGMA54_INTERACT_3"/>
    <property type="match status" value="1"/>
</dbReference>
<dbReference type="InterPro" id="IPR027417">
    <property type="entry name" value="P-loop_NTPase"/>
</dbReference>
<dbReference type="InterPro" id="IPR009057">
    <property type="entry name" value="Homeodomain-like_sf"/>
</dbReference>
<evidence type="ECO:0000256" key="7">
    <source>
        <dbReference type="SAM" id="MobiDB-lite"/>
    </source>
</evidence>
<dbReference type="InterPro" id="IPR002078">
    <property type="entry name" value="Sigma_54_int"/>
</dbReference>
<dbReference type="PROSITE" id="PS50110">
    <property type="entry name" value="RESPONSE_REGULATORY"/>
    <property type="match status" value="1"/>
</dbReference>
<dbReference type="Proteomes" id="UP000427716">
    <property type="component" value="Chromosome"/>
</dbReference>
<dbReference type="InterPro" id="IPR003593">
    <property type="entry name" value="AAA+_ATPase"/>
</dbReference>
<feature type="domain" description="Sigma-54 factor interaction" evidence="8">
    <location>
        <begin position="141"/>
        <end position="370"/>
    </location>
</feature>
<dbReference type="Pfam" id="PF00158">
    <property type="entry name" value="Sigma54_activat"/>
    <property type="match status" value="1"/>
</dbReference>
<dbReference type="SUPFAM" id="SSF46689">
    <property type="entry name" value="Homeodomain-like"/>
    <property type="match status" value="1"/>
</dbReference>
<dbReference type="Gene3D" id="1.10.10.60">
    <property type="entry name" value="Homeodomain-like"/>
    <property type="match status" value="1"/>
</dbReference>
<proteinExistence type="predicted"/>
<organism evidence="10 11">
    <name type="scientific">Guyparkeria halophila</name>
    <dbReference type="NCBI Taxonomy" id="47960"/>
    <lineage>
        <taxon>Bacteria</taxon>
        <taxon>Pseudomonadati</taxon>
        <taxon>Pseudomonadota</taxon>
        <taxon>Gammaproteobacteria</taxon>
        <taxon>Chromatiales</taxon>
        <taxon>Thioalkalibacteraceae</taxon>
        <taxon>Guyparkeria</taxon>
    </lineage>
</organism>
<gene>
    <name evidence="10" type="ORF">GM160_11350</name>
</gene>
<evidence type="ECO:0000256" key="1">
    <source>
        <dbReference type="ARBA" id="ARBA00022741"/>
    </source>
</evidence>
<dbReference type="InterPro" id="IPR011006">
    <property type="entry name" value="CheY-like_superfamily"/>
</dbReference>
<evidence type="ECO:0000256" key="3">
    <source>
        <dbReference type="ARBA" id="ARBA00023015"/>
    </source>
</evidence>
<dbReference type="FunFam" id="3.40.50.300:FF:000006">
    <property type="entry name" value="DNA-binding transcriptional regulator NtrC"/>
    <property type="match status" value="1"/>
</dbReference>
<dbReference type="CDD" id="cd00009">
    <property type="entry name" value="AAA"/>
    <property type="match status" value="1"/>
</dbReference>
<dbReference type="PANTHER" id="PTHR32071">
    <property type="entry name" value="TRANSCRIPTIONAL REGULATORY PROTEIN"/>
    <property type="match status" value="1"/>
</dbReference>
<evidence type="ECO:0000259" key="8">
    <source>
        <dbReference type="PROSITE" id="PS50045"/>
    </source>
</evidence>
<dbReference type="PANTHER" id="PTHR32071:SF100">
    <property type="entry name" value="RESPONSE REGULATOR PROTEIN PILR"/>
    <property type="match status" value="1"/>
</dbReference>
<keyword evidence="4" id="KW-0238">DNA-binding</keyword>
<sequence>MAYCLIVDDEPDIRTLVALFMKREGVPTLEAADLAEAREQLDRQGEEIDLCLADMRLPDGNGLDLVDEIRRQRPHLPVAVITAHGQVEAAVRALKAGAFDFINKPIEQDTLRRLLRDARNLQPARPATPPAAGTEGNDSPLIGQSRAMRQLREMIGRLARSQAPIFIQGESGTGKELVAREIHAHSSRAGGPFVPVNCGAIPGELIESELFGHHKGSFTGATRDKPGLFRAAEGGTLFLDEIAELPLPLQVSLLRVLQERRVRPVGGTEEVPVDVRIVSASHQDLHQAVEAGRFRQDLFFRLNVIGLRVPPLRERLDDLPALSTAIVARLAARDARPVPSIDPAVFQTLAAQPFPGNVRELENLLERAMALTDGDRITEEAVAPHPMMTGEEEPASALAACPGFIPETDEQRNVLTALQQTRWNRSEAARQLGMTLRQLRYRLQKWGVE</sequence>
<dbReference type="InterPro" id="IPR001789">
    <property type="entry name" value="Sig_transdc_resp-reg_receiver"/>
</dbReference>
<keyword evidence="1" id="KW-0547">Nucleotide-binding</keyword>
<dbReference type="SUPFAM" id="SSF52540">
    <property type="entry name" value="P-loop containing nucleoside triphosphate hydrolases"/>
    <property type="match status" value="1"/>
</dbReference>
<dbReference type="GO" id="GO:0000160">
    <property type="term" value="P:phosphorelay signal transduction system"/>
    <property type="evidence" value="ECO:0007669"/>
    <property type="project" value="InterPro"/>
</dbReference>
<dbReference type="SMART" id="SM00448">
    <property type="entry name" value="REC"/>
    <property type="match status" value="1"/>
</dbReference>
<evidence type="ECO:0000256" key="5">
    <source>
        <dbReference type="ARBA" id="ARBA00023163"/>
    </source>
</evidence>
<dbReference type="GO" id="GO:0006355">
    <property type="term" value="P:regulation of DNA-templated transcription"/>
    <property type="evidence" value="ECO:0007669"/>
    <property type="project" value="InterPro"/>
</dbReference>
<dbReference type="AlphaFoldDB" id="A0A6I6DC92"/>
<dbReference type="GO" id="GO:0043565">
    <property type="term" value="F:sequence-specific DNA binding"/>
    <property type="evidence" value="ECO:0007669"/>
    <property type="project" value="InterPro"/>
</dbReference>
<dbReference type="SUPFAM" id="SSF52172">
    <property type="entry name" value="CheY-like"/>
    <property type="match status" value="1"/>
</dbReference>
<dbReference type="InterPro" id="IPR025943">
    <property type="entry name" value="Sigma_54_int_dom_ATP-bd_2"/>
</dbReference>